<gene>
    <name evidence="3" type="ORF">FHS68_001468</name>
</gene>
<dbReference type="SUPFAM" id="SSF55874">
    <property type="entry name" value="ATPase domain of HSP90 chaperone/DNA topoisomerase II/histidine kinase"/>
    <property type="match status" value="1"/>
</dbReference>
<sequence>MIEENNSEISHSRIDTADDYERQSEQNDMRQHANKIIQGIKKLDSNDASRAIWELFQNAVDLSSECHVRITLTDHSFEFRHNGEPFTPMTLDCLFKQVSSKTLEEKKDFYDESDPVGQYGTGFITTHVYGKELRIDGGLAKGEGYVPLEQFVINRSTDNWRELADRISQLKKRVSSLLKTDQLLRPPYPDTSFIYRTSTDHNKELAKKTLTSLRLILPYVMALNPKLSSVTVTDIDGSQTFYEKKNAYSDGSFTVRPISINDIVQEICYIEDENEKIVIILPLTRKFEAFDLDEQLPRLFLYYPLISSQTFGFNFIIHSRQFRPTEPRDGLYLSSDYDSNRDEEAGNRLLIQRASGLIFDFISSKADFINNPIKLATINFNVNSDDLLLNEYFIELKSTWVNQFMTYRLVETKDGNRRPSEILFFHEELLLDENSFDAIFTLAEQFWSNIPKRHLIREWTKKMGDWFFTETTYIRIIDIVNKIQEFENLDFFKEPNDLKCFYTYLIEHGHADLFNTNKLLPNIQGEFRQLSGNGGLNNKLNLPDEFIEIANVIMPHVPKRHVHADFKFTLEFPDYNRKNYSTEINEHIAAVLTEKAISSKIPKEFIEQLINYCKVTMTVDSFSVPSRMLKLICRYYSYSEDILVIPTVKEDDLDLRPPQRRLVRLFLNDISMEGNDWVVENIDFLKDVIATGANYEAYEEMFLTLPVFPNQLRELSEQSRLIVDDNILEEIKNLYDLVIKPNLPIRASLVDGDFSQFLKNKQKRTARDLTERIESAFFTEQTNDSINEHPFKKEILNIIEQTKTSSEIGKLFPLIFSRRSSILVELADGEDSFSILSLDPSRIRKLAELGNSVLFETIIKLGEEAVQKQQQETANFQHKYAIGTHIENVLRERLVSIISSEIRAEIENEQDGQDIIVRVKGNEAYFIEVKSRWDVSTPIRMSKNQTLKADEQRNNYALCFVDMTKYMGDNRYSIQNITEIEHCIRFNKDIGYEVTHLVDVLNQTKEPDTIRLDGDYRTLVPIKFMENGLSITDFEDFLSEFVERIIN</sequence>
<feature type="domain" description="Protein NO VEIN C-terminal" evidence="2">
    <location>
        <begin position="907"/>
        <end position="961"/>
    </location>
</feature>
<keyword evidence="4" id="KW-1185">Reference proteome</keyword>
<evidence type="ECO:0000259" key="2">
    <source>
        <dbReference type="Pfam" id="PF13020"/>
    </source>
</evidence>
<dbReference type="InterPro" id="IPR024975">
    <property type="entry name" value="NOV_C"/>
</dbReference>
<dbReference type="InterPro" id="IPR036890">
    <property type="entry name" value="HATPase_C_sf"/>
</dbReference>
<reference evidence="3 4" key="1">
    <citation type="submission" date="2020-03" db="EMBL/GenBank/DDBJ databases">
        <title>Genomic Encyclopedia of Type Strains, Phase IV (KMG-IV): sequencing the most valuable type-strain genomes for metagenomic binning, comparative biology and taxonomic classification.</title>
        <authorList>
            <person name="Goeker M."/>
        </authorList>
    </citation>
    <scope>NUCLEOTIDE SEQUENCE [LARGE SCALE GENOMIC DNA]</scope>
    <source>
        <strain evidence="3 4">DSM 102865</strain>
    </source>
</reference>
<dbReference type="EMBL" id="JAASQJ010000001">
    <property type="protein sequence ID" value="NIJ52312.1"/>
    <property type="molecule type" value="Genomic_DNA"/>
</dbReference>
<proteinExistence type="predicted"/>
<dbReference type="RefSeq" id="WP_167268516.1">
    <property type="nucleotide sequence ID" value="NZ_JAASQJ010000001.1"/>
</dbReference>
<feature type="region of interest" description="Disordered" evidence="1">
    <location>
        <begin position="1"/>
        <end position="29"/>
    </location>
</feature>
<organism evidence="3 4">
    <name type="scientific">Dyadobacter arcticus</name>
    <dbReference type="NCBI Taxonomy" id="1078754"/>
    <lineage>
        <taxon>Bacteria</taxon>
        <taxon>Pseudomonadati</taxon>
        <taxon>Bacteroidota</taxon>
        <taxon>Cytophagia</taxon>
        <taxon>Cytophagales</taxon>
        <taxon>Spirosomataceae</taxon>
        <taxon>Dyadobacter</taxon>
    </lineage>
</organism>
<evidence type="ECO:0000313" key="4">
    <source>
        <dbReference type="Proteomes" id="UP001179181"/>
    </source>
</evidence>
<dbReference type="Pfam" id="PF13020">
    <property type="entry name" value="NOV_C"/>
    <property type="match status" value="1"/>
</dbReference>
<feature type="compositionally biased region" description="Basic and acidic residues" evidence="1">
    <location>
        <begin position="10"/>
        <end position="29"/>
    </location>
</feature>
<dbReference type="Proteomes" id="UP001179181">
    <property type="component" value="Unassembled WGS sequence"/>
</dbReference>
<name>A0ABX0UHR2_9BACT</name>
<evidence type="ECO:0000313" key="3">
    <source>
        <dbReference type="EMBL" id="NIJ52312.1"/>
    </source>
</evidence>
<evidence type="ECO:0000256" key="1">
    <source>
        <dbReference type="SAM" id="MobiDB-lite"/>
    </source>
</evidence>
<accession>A0ABX0UHR2</accession>
<comment type="caution">
    <text evidence="3">The sequence shown here is derived from an EMBL/GenBank/DDBJ whole genome shotgun (WGS) entry which is preliminary data.</text>
</comment>
<protein>
    <recommendedName>
        <fullName evidence="2">Protein NO VEIN C-terminal domain-containing protein</fullName>
    </recommendedName>
</protein>